<keyword evidence="5" id="KW-1015">Disulfide bond</keyword>
<name>A0ABC8LWV4_ERUVS</name>
<evidence type="ECO:0000256" key="1">
    <source>
        <dbReference type="ARBA" id="ARBA00006722"/>
    </source>
</evidence>
<dbReference type="Proteomes" id="UP001642260">
    <property type="component" value="Unassembled WGS sequence"/>
</dbReference>
<evidence type="ECO:0000256" key="6">
    <source>
        <dbReference type="SAM" id="SignalP"/>
    </source>
</evidence>
<evidence type="ECO:0000256" key="4">
    <source>
        <dbReference type="ARBA" id="ARBA00022821"/>
    </source>
</evidence>
<dbReference type="EMBL" id="CAKOAT010791820">
    <property type="protein sequence ID" value="CAH8388323.1"/>
    <property type="molecule type" value="Genomic_DNA"/>
</dbReference>
<keyword evidence="8" id="KW-1185">Reference proteome</keyword>
<dbReference type="AlphaFoldDB" id="A0ABC8LWV4"/>
<evidence type="ECO:0000313" key="7">
    <source>
        <dbReference type="EMBL" id="CAH8388323.1"/>
    </source>
</evidence>
<accession>A0ABC8LWV4</accession>
<organism evidence="7 8">
    <name type="scientific">Eruca vesicaria subsp. sativa</name>
    <name type="common">Garden rocket</name>
    <name type="synonym">Eruca sativa</name>
    <dbReference type="NCBI Taxonomy" id="29727"/>
    <lineage>
        <taxon>Eukaryota</taxon>
        <taxon>Viridiplantae</taxon>
        <taxon>Streptophyta</taxon>
        <taxon>Embryophyta</taxon>
        <taxon>Tracheophyta</taxon>
        <taxon>Spermatophyta</taxon>
        <taxon>Magnoliopsida</taxon>
        <taxon>eudicotyledons</taxon>
        <taxon>Gunneridae</taxon>
        <taxon>Pentapetalae</taxon>
        <taxon>rosids</taxon>
        <taxon>malvids</taxon>
        <taxon>Brassicales</taxon>
        <taxon>Brassicaceae</taxon>
        <taxon>Brassiceae</taxon>
        <taxon>Eruca</taxon>
    </lineage>
</organism>
<protein>
    <submittedName>
        <fullName evidence="7">Uncharacterized protein</fullName>
    </submittedName>
</protein>
<keyword evidence="4" id="KW-0611">Plant defense</keyword>
<dbReference type="InterPro" id="IPR010851">
    <property type="entry name" value="DEFL"/>
</dbReference>
<dbReference type="Pfam" id="PF07333">
    <property type="entry name" value="SLR1-BP"/>
    <property type="match status" value="1"/>
</dbReference>
<gene>
    <name evidence="7" type="ORF">ERUC_LOCUS40806</name>
</gene>
<evidence type="ECO:0000256" key="5">
    <source>
        <dbReference type="ARBA" id="ARBA00023157"/>
    </source>
</evidence>
<sequence>MAKLSCYYLLVLIIVFSVVKAEGKLCEITLIRGIDCIRLSCAKECAERYKGGLGYCSDDPKVPGPLNCDCVYPC</sequence>
<keyword evidence="3" id="KW-0295">Fungicide</keyword>
<evidence type="ECO:0000256" key="2">
    <source>
        <dbReference type="ARBA" id="ARBA00022529"/>
    </source>
</evidence>
<feature type="chain" id="PRO_5044830889" evidence="6">
    <location>
        <begin position="22"/>
        <end position="74"/>
    </location>
</feature>
<dbReference type="GO" id="GO:0050832">
    <property type="term" value="P:defense response to fungus"/>
    <property type="evidence" value="ECO:0007669"/>
    <property type="project" value="UniProtKB-KW"/>
</dbReference>
<evidence type="ECO:0000313" key="8">
    <source>
        <dbReference type="Proteomes" id="UP001642260"/>
    </source>
</evidence>
<keyword evidence="2" id="KW-0929">Antimicrobial</keyword>
<dbReference type="GO" id="GO:0031640">
    <property type="term" value="P:killing of cells of another organism"/>
    <property type="evidence" value="ECO:0007669"/>
    <property type="project" value="UniProtKB-KW"/>
</dbReference>
<feature type="signal peptide" evidence="6">
    <location>
        <begin position="1"/>
        <end position="21"/>
    </location>
</feature>
<evidence type="ECO:0000256" key="3">
    <source>
        <dbReference type="ARBA" id="ARBA00022577"/>
    </source>
</evidence>
<comment type="caution">
    <text evidence="7">The sequence shown here is derived from an EMBL/GenBank/DDBJ whole genome shotgun (WGS) entry which is preliminary data.</text>
</comment>
<comment type="similarity">
    <text evidence="1">Belongs to the DEFL family.</text>
</comment>
<proteinExistence type="inferred from homology"/>
<keyword evidence="6" id="KW-0732">Signal</keyword>
<reference evidence="7 8" key="1">
    <citation type="submission" date="2022-03" db="EMBL/GenBank/DDBJ databases">
        <authorList>
            <person name="Macdonald S."/>
            <person name="Ahmed S."/>
            <person name="Newling K."/>
        </authorList>
    </citation>
    <scope>NUCLEOTIDE SEQUENCE [LARGE SCALE GENOMIC DNA]</scope>
</reference>